<evidence type="ECO:0000259" key="2">
    <source>
        <dbReference type="PROSITE" id="PS50164"/>
    </source>
</evidence>
<organism evidence="3 4">
    <name type="scientific">Flavisolibacter ginsengisoli DSM 18119</name>
    <dbReference type="NCBI Taxonomy" id="1121884"/>
    <lineage>
        <taxon>Bacteria</taxon>
        <taxon>Pseudomonadati</taxon>
        <taxon>Bacteroidota</taxon>
        <taxon>Chitinophagia</taxon>
        <taxon>Chitinophagales</taxon>
        <taxon>Chitinophagaceae</taxon>
        <taxon>Flavisolibacter</taxon>
    </lineage>
</organism>
<dbReference type="Proteomes" id="UP000184048">
    <property type="component" value="Unassembled WGS sequence"/>
</dbReference>
<accession>A0A1M5D7L2</accession>
<dbReference type="SUPFAM" id="SSF82771">
    <property type="entry name" value="GIY-YIG endonuclease"/>
    <property type="match status" value="1"/>
</dbReference>
<dbReference type="AlphaFoldDB" id="A0A1M5D7L2"/>
<dbReference type="PROSITE" id="PS50164">
    <property type="entry name" value="GIY_YIG"/>
    <property type="match status" value="1"/>
</dbReference>
<dbReference type="CDD" id="cd10449">
    <property type="entry name" value="GIY-YIG_SLX1_like"/>
    <property type="match status" value="1"/>
</dbReference>
<gene>
    <name evidence="3" type="ORF">SAMN02745131_03139</name>
</gene>
<dbReference type="InterPro" id="IPR000305">
    <property type="entry name" value="GIY-YIG_endonuc"/>
</dbReference>
<feature type="domain" description="GIY-YIG" evidence="2">
    <location>
        <begin position="1"/>
        <end position="79"/>
    </location>
</feature>
<protein>
    <submittedName>
        <fullName evidence="3">Putative endonuclease</fullName>
    </submittedName>
</protein>
<dbReference type="GO" id="GO:0004519">
    <property type="term" value="F:endonuclease activity"/>
    <property type="evidence" value="ECO:0007669"/>
    <property type="project" value="UniProtKB-KW"/>
</dbReference>
<proteinExistence type="inferred from homology"/>
<dbReference type="Gene3D" id="3.40.1440.10">
    <property type="entry name" value="GIY-YIG endonuclease"/>
    <property type="match status" value="1"/>
</dbReference>
<evidence type="ECO:0000313" key="3">
    <source>
        <dbReference type="EMBL" id="SHF62867.1"/>
    </source>
</evidence>
<dbReference type="STRING" id="1121884.SAMN02745131_03139"/>
<reference evidence="3 4" key="1">
    <citation type="submission" date="2016-11" db="EMBL/GenBank/DDBJ databases">
        <authorList>
            <person name="Jaros S."/>
            <person name="Januszkiewicz K."/>
            <person name="Wedrychowicz H."/>
        </authorList>
    </citation>
    <scope>NUCLEOTIDE SEQUENCE [LARGE SCALE GENOMIC DNA]</scope>
    <source>
        <strain evidence="3 4">DSM 18119</strain>
    </source>
</reference>
<keyword evidence="4" id="KW-1185">Reference proteome</keyword>
<dbReference type="InterPro" id="IPR035901">
    <property type="entry name" value="GIY-YIG_endonuc_sf"/>
</dbReference>
<dbReference type="OrthoDB" id="677560at2"/>
<dbReference type="PANTHER" id="PTHR34477:SF1">
    <property type="entry name" value="UPF0213 PROTEIN YHBQ"/>
    <property type="match status" value="1"/>
</dbReference>
<dbReference type="EMBL" id="FQUU01000014">
    <property type="protein sequence ID" value="SHF62867.1"/>
    <property type="molecule type" value="Genomic_DNA"/>
</dbReference>
<keyword evidence="3" id="KW-0255">Endonuclease</keyword>
<dbReference type="PANTHER" id="PTHR34477">
    <property type="entry name" value="UPF0213 PROTEIN YHBQ"/>
    <property type="match status" value="1"/>
</dbReference>
<comment type="similarity">
    <text evidence="1">Belongs to the UPF0213 family.</text>
</comment>
<evidence type="ECO:0000313" key="4">
    <source>
        <dbReference type="Proteomes" id="UP000184048"/>
    </source>
</evidence>
<keyword evidence="3" id="KW-0378">Hydrolase</keyword>
<sequence length="92" mass="11270">MPYTVYILYSTKNEKIYIGFTSNLIERFKSHNYLSRESWTVRYRPWEVIYCEYFIDKADAMKRERALKSGQGRNWIHQKIIMEYHCIEFISA</sequence>
<dbReference type="RefSeq" id="WP_072836284.1">
    <property type="nucleotide sequence ID" value="NZ_FQUU01000014.1"/>
</dbReference>
<evidence type="ECO:0000256" key="1">
    <source>
        <dbReference type="ARBA" id="ARBA00007435"/>
    </source>
</evidence>
<dbReference type="Pfam" id="PF01541">
    <property type="entry name" value="GIY-YIG"/>
    <property type="match status" value="1"/>
</dbReference>
<keyword evidence="3" id="KW-0540">Nuclease</keyword>
<dbReference type="InterPro" id="IPR050190">
    <property type="entry name" value="UPF0213_domain"/>
</dbReference>
<name>A0A1M5D7L2_9BACT</name>